<proteinExistence type="predicted"/>
<keyword evidence="2" id="KW-1185">Reference proteome</keyword>
<evidence type="ECO:0000313" key="1">
    <source>
        <dbReference type="EMBL" id="CDH46990.1"/>
    </source>
</evidence>
<name>A0A7U7GEN1_9GAMM</name>
<organism evidence="1 2">
    <name type="scientific">Candidatus Contendobacter odensis Run_B_J11</name>
    <dbReference type="NCBI Taxonomy" id="1400861"/>
    <lineage>
        <taxon>Bacteria</taxon>
        <taxon>Pseudomonadati</taxon>
        <taxon>Pseudomonadota</taxon>
        <taxon>Gammaproteobacteria</taxon>
        <taxon>Candidatus Competibacteraceae</taxon>
        <taxon>Candidatus Contendibacter</taxon>
    </lineage>
</organism>
<dbReference type="OrthoDB" id="3232804at2"/>
<dbReference type="Proteomes" id="UP000019184">
    <property type="component" value="Unassembled WGS sequence"/>
</dbReference>
<comment type="caution">
    <text evidence="1">The sequence shown here is derived from an EMBL/GenBank/DDBJ whole genome shotgun (WGS) entry which is preliminary data.</text>
</comment>
<gene>
    <name evidence="1" type="ORF">BN874_690040</name>
</gene>
<dbReference type="EMBL" id="CBTK010000286">
    <property type="protein sequence ID" value="CDH46990.1"/>
    <property type="molecule type" value="Genomic_DNA"/>
</dbReference>
<accession>A0A7U7GEN1</accession>
<sequence length="74" mass="8657">MTCSSGKISYATAALAWDVIQIRLSQKSRYTHKRKGLEGTAYRCPECRQWHLTSADRVMRKPQRERESWKGEAR</sequence>
<dbReference type="RefSeq" id="WP_034435703.1">
    <property type="nucleotide sequence ID" value="NZ_CBTK010000286.1"/>
</dbReference>
<evidence type="ECO:0000313" key="2">
    <source>
        <dbReference type="Proteomes" id="UP000019184"/>
    </source>
</evidence>
<protein>
    <submittedName>
        <fullName evidence="1">Uncharacterized protein</fullName>
    </submittedName>
</protein>
<reference evidence="1 2" key="1">
    <citation type="journal article" date="2014" name="ISME J.">
        <title>Candidatus Competibacter-lineage genomes retrieved from metagenomes reveal functional metabolic diversity.</title>
        <authorList>
            <person name="McIlroy S.J."/>
            <person name="Albertsen M."/>
            <person name="Andresen E.K."/>
            <person name="Saunders A.M."/>
            <person name="Kristiansen R."/>
            <person name="Stokholm-Bjerregaard M."/>
            <person name="Nielsen K.L."/>
            <person name="Nielsen P.H."/>
        </authorList>
    </citation>
    <scope>NUCLEOTIDE SEQUENCE [LARGE SCALE GENOMIC DNA]</scope>
    <source>
        <strain evidence="1 2">Run_B_J11</strain>
    </source>
</reference>
<dbReference type="AlphaFoldDB" id="A0A7U7GEN1"/>